<dbReference type="OrthoDB" id="3540210at2759"/>
<keyword evidence="2" id="KW-0472">Membrane</keyword>
<evidence type="ECO:0000313" key="4">
    <source>
        <dbReference type="Proteomes" id="UP000799302"/>
    </source>
</evidence>
<sequence length="735" mass="83478">MPTNDDIQSGLWSIFYDYDRNVLRGPQILVTGRTSRHMITWLAILLTLTLPCLYIWLRRMVLAIIHATLRETPPDGEEDREPGVRKTLAMYLSLPGDEENPLKSIKKIGEKAGRPPSRHGPIALPDEDGHNGELANEEPPPTSDIWPNFREDLNTTGRAFLSGVPGYRKKRETLALWLSILFFMVLFVGGIYATVRYSDIADDSVVCTSSQKAGAWKSNPDSPDFLLGDRFVIDEDRQRRVWAYKDACYNGDQSDLSCETFYRTLIPSTSEVNISCPFDGDICLYGKFGAYRRTTGLLDSNILGINAPASKIFHFRKTMDCSPLRMDSPYITPGGPPVFPNQYLYDYGPQLIGDFTDPNTYRNPMEWKPDFDDITPYTLWPVVYVPGAPARSNFYPLREVTAGNKVVTLFFISTAGEYFHVLESHDPIFPAHKSIPYRFQPDKRSLFWYNNSTRAGVLGCVDSHEICPDSTGKGCWGPFDIQRAFDEKFQDDLARRRAFYLLIVALEDFYAWKVVQYPQASVLDATRRARRFVGIRLHPEQWKIEVDGIFNATLAAMQIRIFDYARGTYRSHENVIDSTPSSLKGASNLNAGIEISKMFKFRNSAYQNVSAIGFWAIIAVCIILFVGSRRFSTSERRKELIERTNEGGYHDQLWAWILWKACIVVEFRELGMCVFNTIIWLAVKIMIACSFVKRRWNSYANLSDETSSSIDHLGDDISGHPQSNGDAGDGAHDDF</sequence>
<accession>A0A6A6USK1</accession>
<organism evidence="3 4">
    <name type="scientific">Microthyrium microscopicum</name>
    <dbReference type="NCBI Taxonomy" id="703497"/>
    <lineage>
        <taxon>Eukaryota</taxon>
        <taxon>Fungi</taxon>
        <taxon>Dikarya</taxon>
        <taxon>Ascomycota</taxon>
        <taxon>Pezizomycotina</taxon>
        <taxon>Dothideomycetes</taxon>
        <taxon>Dothideomycetes incertae sedis</taxon>
        <taxon>Microthyriales</taxon>
        <taxon>Microthyriaceae</taxon>
        <taxon>Microthyrium</taxon>
    </lineage>
</organism>
<keyword evidence="2" id="KW-0812">Transmembrane</keyword>
<feature type="transmembrane region" description="Helical" evidence="2">
    <location>
        <begin position="174"/>
        <end position="195"/>
    </location>
</feature>
<dbReference type="Proteomes" id="UP000799302">
    <property type="component" value="Unassembled WGS sequence"/>
</dbReference>
<keyword evidence="2" id="KW-1133">Transmembrane helix</keyword>
<protein>
    <submittedName>
        <fullName evidence="3">Uncharacterized protein</fullName>
    </submittedName>
</protein>
<evidence type="ECO:0000313" key="3">
    <source>
        <dbReference type="EMBL" id="KAF2674453.1"/>
    </source>
</evidence>
<keyword evidence="4" id="KW-1185">Reference proteome</keyword>
<feature type="region of interest" description="Disordered" evidence="1">
    <location>
        <begin position="109"/>
        <end position="148"/>
    </location>
</feature>
<reference evidence="3" key="1">
    <citation type="journal article" date="2020" name="Stud. Mycol.">
        <title>101 Dothideomycetes genomes: a test case for predicting lifestyles and emergence of pathogens.</title>
        <authorList>
            <person name="Haridas S."/>
            <person name="Albert R."/>
            <person name="Binder M."/>
            <person name="Bloem J."/>
            <person name="Labutti K."/>
            <person name="Salamov A."/>
            <person name="Andreopoulos B."/>
            <person name="Baker S."/>
            <person name="Barry K."/>
            <person name="Bills G."/>
            <person name="Bluhm B."/>
            <person name="Cannon C."/>
            <person name="Castanera R."/>
            <person name="Culley D."/>
            <person name="Daum C."/>
            <person name="Ezra D."/>
            <person name="Gonzalez J."/>
            <person name="Henrissat B."/>
            <person name="Kuo A."/>
            <person name="Liang C."/>
            <person name="Lipzen A."/>
            <person name="Lutzoni F."/>
            <person name="Magnuson J."/>
            <person name="Mondo S."/>
            <person name="Nolan M."/>
            <person name="Ohm R."/>
            <person name="Pangilinan J."/>
            <person name="Park H.-J."/>
            <person name="Ramirez L."/>
            <person name="Alfaro M."/>
            <person name="Sun H."/>
            <person name="Tritt A."/>
            <person name="Yoshinaga Y."/>
            <person name="Zwiers L.-H."/>
            <person name="Turgeon B."/>
            <person name="Goodwin S."/>
            <person name="Spatafora J."/>
            <person name="Crous P."/>
            <person name="Grigoriev I."/>
        </authorList>
    </citation>
    <scope>NUCLEOTIDE SEQUENCE</scope>
    <source>
        <strain evidence="3">CBS 115976</strain>
    </source>
</reference>
<evidence type="ECO:0000256" key="2">
    <source>
        <dbReference type="SAM" id="Phobius"/>
    </source>
</evidence>
<feature type="transmembrane region" description="Helical" evidence="2">
    <location>
        <begin position="605"/>
        <end position="627"/>
    </location>
</feature>
<dbReference type="AlphaFoldDB" id="A0A6A6USK1"/>
<name>A0A6A6USK1_9PEZI</name>
<gene>
    <name evidence="3" type="ORF">BT63DRAFT_419745</name>
</gene>
<dbReference type="EMBL" id="MU004230">
    <property type="protein sequence ID" value="KAF2674453.1"/>
    <property type="molecule type" value="Genomic_DNA"/>
</dbReference>
<evidence type="ECO:0000256" key="1">
    <source>
        <dbReference type="SAM" id="MobiDB-lite"/>
    </source>
</evidence>
<proteinExistence type="predicted"/>
<feature type="transmembrane region" description="Helical" evidence="2">
    <location>
        <begin position="38"/>
        <end position="57"/>
    </location>
</feature>